<sequence>MDRVRFELGEKKYIMIEVRSCNNQPFEVAKATYKLRCGLTEEASGECEINQTNDTTVIVMALVQPQAKGATYELEFTYQIPPETLIYKVLVNVQ</sequence>
<evidence type="ECO:0000313" key="1">
    <source>
        <dbReference type="EMBL" id="QNM07153.1"/>
    </source>
</evidence>
<dbReference type="RefSeq" id="WP_249328139.1">
    <property type="nucleotide sequence ID" value="NZ_CP060635.1"/>
</dbReference>
<dbReference type="EMBL" id="CP060635">
    <property type="protein sequence ID" value="QNM07153.1"/>
    <property type="molecule type" value="Genomic_DNA"/>
</dbReference>
<evidence type="ECO:0000313" key="2">
    <source>
        <dbReference type="Proteomes" id="UP000515860"/>
    </source>
</evidence>
<organism evidence="1 2">
    <name type="scientific">Wansuia hejianensis</name>
    <dbReference type="NCBI Taxonomy" id="2763667"/>
    <lineage>
        <taxon>Bacteria</taxon>
        <taxon>Bacillati</taxon>
        <taxon>Bacillota</taxon>
        <taxon>Clostridia</taxon>
        <taxon>Lachnospirales</taxon>
        <taxon>Lachnospiraceae</taxon>
        <taxon>Wansuia</taxon>
    </lineage>
</organism>
<reference evidence="1 2" key="1">
    <citation type="submission" date="2020-08" db="EMBL/GenBank/DDBJ databases">
        <authorList>
            <person name="Liu C."/>
            <person name="Sun Q."/>
        </authorList>
    </citation>
    <scope>NUCLEOTIDE SEQUENCE [LARGE SCALE GENOMIC DNA]</scope>
    <source>
        <strain evidence="1 2">NSJ-29</strain>
    </source>
</reference>
<protein>
    <submittedName>
        <fullName evidence="1">Uncharacterized protein</fullName>
    </submittedName>
</protein>
<dbReference type="KEGG" id="whj:H9Q79_09270"/>
<keyword evidence="2" id="KW-1185">Reference proteome</keyword>
<dbReference type="AlphaFoldDB" id="A0A7G9G8M1"/>
<proteinExistence type="predicted"/>
<name>A0A7G9G8M1_9FIRM</name>
<dbReference type="Proteomes" id="UP000515860">
    <property type="component" value="Chromosome"/>
</dbReference>
<gene>
    <name evidence="1" type="ORF">H9Q79_09270</name>
</gene>
<accession>A0A7G9G8M1</accession>